<organism evidence="1">
    <name type="scientific">Noccaea caerulescens</name>
    <name type="common">Alpine penny-cress</name>
    <name type="synonym">Thlaspi caerulescens</name>
    <dbReference type="NCBI Taxonomy" id="107243"/>
    <lineage>
        <taxon>Eukaryota</taxon>
        <taxon>Viridiplantae</taxon>
        <taxon>Streptophyta</taxon>
        <taxon>Embryophyta</taxon>
        <taxon>Tracheophyta</taxon>
        <taxon>Spermatophyta</taxon>
        <taxon>Magnoliopsida</taxon>
        <taxon>eudicotyledons</taxon>
        <taxon>Gunneridae</taxon>
        <taxon>Pentapetalae</taxon>
        <taxon>rosids</taxon>
        <taxon>malvids</taxon>
        <taxon>Brassicales</taxon>
        <taxon>Brassicaceae</taxon>
        <taxon>Coluteocarpeae</taxon>
        <taxon>Noccaea</taxon>
    </lineage>
</organism>
<accession>A0A1J3HA03</accession>
<sequence>MINMSVVDHLVEITLVEKVGLDPKFSHWKPSSESSSSSSRCETEEELLLNKGVDRCTSPSSINNLTLFSISS</sequence>
<evidence type="ECO:0000313" key="1">
    <source>
        <dbReference type="EMBL" id="JAU64349.1"/>
    </source>
</evidence>
<dbReference type="EMBL" id="GEVL01012992">
    <property type="protein sequence ID" value="JAU64349.1"/>
    <property type="molecule type" value="Transcribed_RNA"/>
</dbReference>
<protein>
    <submittedName>
        <fullName evidence="1">Uncharacterized protein</fullName>
    </submittedName>
</protein>
<reference evidence="1" key="1">
    <citation type="submission" date="2016-07" db="EMBL/GenBank/DDBJ databases">
        <title>De novo transcriptome assembly of four accessions of the metal hyperaccumulator plant Noccaea caerulescens.</title>
        <authorList>
            <person name="Blande D."/>
            <person name="Halimaa P."/>
            <person name="Tervahauta A.I."/>
            <person name="Aarts M.G."/>
            <person name="Karenlampi S.O."/>
        </authorList>
    </citation>
    <scope>NUCLEOTIDE SEQUENCE</scope>
</reference>
<proteinExistence type="predicted"/>
<dbReference type="AlphaFoldDB" id="A0A1J3HA03"/>
<gene>
    <name evidence="1" type="ORF">LE_TR21259_c0_g1_i1_g.68290</name>
</gene>
<name>A0A1J3HA03_NOCCA</name>